<sequence length="243" mass="28567">MRLAVIACQVFNRELSRAVSQSKHTCTVFWQPQGLHDTPQILRQKIRECVETIERHNKTAPSYRKFDAIALCYGMCGTGVCEIASQSIPIVVPRTDDCIGILLGSQSYYRQIFSQKPGIFWYSDGWIEFGNTPSQQYYQTKREDYASRYGEENARYLLEQENTWIKKYQNLIYIASPYEHRRDHEEYARRTAKTFGWEFSIQQGREDLLRDLVNACWEKERFLYCPPGKTISQSFEDSLFCLK</sequence>
<dbReference type="EMBL" id="JACRTD010000002">
    <property type="protein sequence ID" value="MBC8584545.1"/>
    <property type="molecule type" value="Genomic_DNA"/>
</dbReference>
<evidence type="ECO:0000313" key="3">
    <source>
        <dbReference type="Proteomes" id="UP000623678"/>
    </source>
</evidence>
<protein>
    <submittedName>
        <fullName evidence="2">DUF1638 domain-containing protein</fullName>
    </submittedName>
</protein>
<evidence type="ECO:0000259" key="1">
    <source>
        <dbReference type="Pfam" id="PF07796"/>
    </source>
</evidence>
<keyword evidence="3" id="KW-1185">Reference proteome</keyword>
<dbReference type="AlphaFoldDB" id="A0A926EQQ1"/>
<proteinExistence type="predicted"/>
<feature type="domain" description="DUF1638" evidence="1">
    <location>
        <begin position="30"/>
        <end position="212"/>
    </location>
</feature>
<name>A0A926EQQ1_9FIRM</name>
<accession>A0A926EQQ1</accession>
<dbReference type="RefSeq" id="WP_262394376.1">
    <property type="nucleotide sequence ID" value="NZ_JACRTD010000002.1"/>
</dbReference>
<comment type="caution">
    <text evidence="2">The sequence shown here is derived from an EMBL/GenBank/DDBJ whole genome shotgun (WGS) entry which is preliminary data.</text>
</comment>
<reference evidence="2" key="1">
    <citation type="submission" date="2020-08" db="EMBL/GenBank/DDBJ databases">
        <title>Genome public.</title>
        <authorList>
            <person name="Liu C."/>
            <person name="Sun Q."/>
        </authorList>
    </citation>
    <scope>NUCLEOTIDE SEQUENCE</scope>
    <source>
        <strain evidence="2">NSJ-64</strain>
    </source>
</reference>
<dbReference type="InterPro" id="IPR012437">
    <property type="entry name" value="DUF1638"/>
</dbReference>
<dbReference type="Pfam" id="PF07796">
    <property type="entry name" value="DUF1638"/>
    <property type="match status" value="1"/>
</dbReference>
<dbReference type="Proteomes" id="UP000623678">
    <property type="component" value="Unassembled WGS sequence"/>
</dbReference>
<organism evidence="2 3">
    <name type="scientific">Youxingia wuxianensis</name>
    <dbReference type="NCBI Taxonomy" id="2763678"/>
    <lineage>
        <taxon>Bacteria</taxon>
        <taxon>Bacillati</taxon>
        <taxon>Bacillota</taxon>
        <taxon>Clostridia</taxon>
        <taxon>Eubacteriales</taxon>
        <taxon>Oscillospiraceae</taxon>
        <taxon>Youxingia</taxon>
    </lineage>
</organism>
<evidence type="ECO:0000313" key="2">
    <source>
        <dbReference type="EMBL" id="MBC8584545.1"/>
    </source>
</evidence>
<gene>
    <name evidence="2" type="ORF">H8705_03005</name>
</gene>